<dbReference type="KEGG" id="mbw:MSBRW_0995"/>
<dbReference type="Gene3D" id="2.60.120.200">
    <property type="match status" value="2"/>
</dbReference>
<dbReference type="CDD" id="cd00413">
    <property type="entry name" value="Glyco_hydrolase_16"/>
    <property type="match status" value="1"/>
</dbReference>
<reference evidence="1 2" key="1">
    <citation type="submission" date="2014-07" db="EMBL/GenBank/DDBJ databases">
        <title>Methanogenic archaea and the global carbon cycle.</title>
        <authorList>
            <person name="Henriksen J.R."/>
            <person name="Luke J."/>
            <person name="Reinhart S."/>
            <person name="Benedict M.N."/>
            <person name="Youngblut N.D."/>
            <person name="Metcalf M.E."/>
            <person name="Whitaker R.J."/>
            <person name="Metcalf W.W."/>
        </authorList>
    </citation>
    <scope>NUCLEOTIDE SEQUENCE [LARGE SCALE GENOMIC DNA]</scope>
    <source>
        <strain evidence="1 2">Wiesmoor</strain>
    </source>
</reference>
<dbReference type="AlphaFoldDB" id="A0A0E3QKZ3"/>
<organism evidence="1 2">
    <name type="scientific">Methanosarcina barkeri str. Wiesmoor</name>
    <dbReference type="NCBI Taxonomy" id="1434109"/>
    <lineage>
        <taxon>Archaea</taxon>
        <taxon>Methanobacteriati</taxon>
        <taxon>Methanobacteriota</taxon>
        <taxon>Stenosarchaea group</taxon>
        <taxon>Methanomicrobia</taxon>
        <taxon>Methanosarcinales</taxon>
        <taxon>Methanosarcinaceae</taxon>
        <taxon>Methanosarcina</taxon>
    </lineage>
</organism>
<dbReference type="InterPro" id="IPR013320">
    <property type="entry name" value="ConA-like_dom_sf"/>
</dbReference>
<dbReference type="EMBL" id="CP009526">
    <property type="protein sequence ID" value="AKB50248.1"/>
    <property type="molecule type" value="Genomic_DNA"/>
</dbReference>
<gene>
    <name evidence="1" type="ORF">MSBRW_0995</name>
</gene>
<name>A0A0E3QKZ3_METBA</name>
<sequence length="466" mass="52399">MFSIDIMINMNKKYLQLLMLSTLGLLLIANTAAADTYLNWCGKEWWVRSGTGNPGSNNWNSSDNSVWVDENENLHLTIQKVGDMWYSTEVDTTSADYTYGVYSWTVSSPILNLDPNIVAAMFYRHNDTNEIDIGATQWGWMYSDRLNYGVAPNSYQSAIPYDSPYQNATDVTYSFDWEPTYVHFTAKLSNGTVISDWNCTDQTSIPHVAGGVAMQMWLMNHLAPINGQNAEMVLSDFSYVPSSVAPDTPDAPDAPDTSDTYLNWCGREWWVRNVPGNPGGNNWSNSSNSVWVDENQNLHLTIQKIGDIWYSTEVDTTSTDYIYGVYTCTVSSPILNLDPNIVAGMFFRHNDTNEIDIEATQWGGIYSDRLSYSVQPNAYQSAIPYDSPYQNATDVTYSFDWEPTYVHFTTKLSNGTVISDWNCTDQTSIPHVTGGVAMQMWLMNHLAPINGQNAEMVLSNFSYVPS</sequence>
<dbReference type="Proteomes" id="UP000033038">
    <property type="component" value="Chromosome"/>
</dbReference>
<evidence type="ECO:0000313" key="1">
    <source>
        <dbReference type="EMBL" id="AKB50248.1"/>
    </source>
</evidence>
<evidence type="ECO:0000313" key="2">
    <source>
        <dbReference type="Proteomes" id="UP000033038"/>
    </source>
</evidence>
<dbReference type="HOGENOM" id="CLU_598014_0_0_2"/>
<protein>
    <recommendedName>
        <fullName evidence="3">GH16 domain-containing protein</fullName>
    </recommendedName>
</protein>
<dbReference type="PATRIC" id="fig|1434109.4.peg.1228"/>
<accession>A0A0E3QKZ3</accession>
<dbReference type="SUPFAM" id="SSF49899">
    <property type="entry name" value="Concanavalin A-like lectins/glucanases"/>
    <property type="match status" value="2"/>
</dbReference>
<evidence type="ECO:0008006" key="3">
    <source>
        <dbReference type="Google" id="ProtNLM"/>
    </source>
</evidence>
<proteinExistence type="predicted"/>